<protein>
    <submittedName>
        <fullName evidence="3">Uncharacterized protein</fullName>
    </submittedName>
</protein>
<dbReference type="EMBL" id="KZ819636">
    <property type="protein sequence ID" value="PWN90517.1"/>
    <property type="molecule type" value="Genomic_DNA"/>
</dbReference>
<dbReference type="AlphaFoldDB" id="A0A316YMB9"/>
<feature type="chain" id="PRO_5016369796" evidence="2">
    <location>
        <begin position="19"/>
        <end position="272"/>
    </location>
</feature>
<sequence length="272" mass="30731">MRLVSLLFLGAGLLPSHTFQHPKRNGKEALPPEQPKKHLRLFGTNVYVDHPLEAPRASGITSTRPSSRRLEYLPHEQGTSRSMGPRAKGTLVAKYTSSAAQEQSSFMPGASRVAPPQPLRQQGSRMRPFKEVEAENVLDDLVREEATRNRLMMISLDIAQWKFERELVRKYGVREEVISEQLRWFMTAEEIQSKDDQEKIAKLSKDASPEYQSKYKKLKSKDQQGAPSASDIMQSDRFIPPSPNPGAKVYRTPSQSDVVGKKFEFKGSHIPS</sequence>
<evidence type="ECO:0000256" key="2">
    <source>
        <dbReference type="SAM" id="SignalP"/>
    </source>
</evidence>
<feature type="region of interest" description="Disordered" evidence="1">
    <location>
        <begin position="204"/>
        <end position="255"/>
    </location>
</feature>
<dbReference type="RefSeq" id="XP_025377715.1">
    <property type="nucleotide sequence ID" value="XM_025520010.1"/>
</dbReference>
<feature type="compositionally biased region" description="Polar residues" evidence="1">
    <location>
        <begin position="223"/>
        <end position="233"/>
    </location>
</feature>
<keyword evidence="2" id="KW-0732">Signal</keyword>
<accession>A0A316YMB9</accession>
<evidence type="ECO:0000313" key="4">
    <source>
        <dbReference type="Proteomes" id="UP000245768"/>
    </source>
</evidence>
<gene>
    <name evidence="3" type="ORF">FA10DRAFT_260338</name>
</gene>
<evidence type="ECO:0000256" key="1">
    <source>
        <dbReference type="SAM" id="MobiDB-lite"/>
    </source>
</evidence>
<name>A0A316YMB9_9BASI</name>
<dbReference type="GeneID" id="37041926"/>
<proteinExistence type="predicted"/>
<feature type="signal peptide" evidence="2">
    <location>
        <begin position="1"/>
        <end position="18"/>
    </location>
</feature>
<feature type="region of interest" description="Disordered" evidence="1">
    <location>
        <begin position="103"/>
        <end position="126"/>
    </location>
</feature>
<evidence type="ECO:0000313" key="3">
    <source>
        <dbReference type="EMBL" id="PWN90517.1"/>
    </source>
</evidence>
<organism evidence="3 4">
    <name type="scientific">Acaromyces ingoldii</name>
    <dbReference type="NCBI Taxonomy" id="215250"/>
    <lineage>
        <taxon>Eukaryota</taxon>
        <taxon>Fungi</taxon>
        <taxon>Dikarya</taxon>
        <taxon>Basidiomycota</taxon>
        <taxon>Ustilaginomycotina</taxon>
        <taxon>Exobasidiomycetes</taxon>
        <taxon>Exobasidiales</taxon>
        <taxon>Cryptobasidiaceae</taxon>
        <taxon>Acaromyces</taxon>
    </lineage>
</organism>
<reference evidence="3" key="1">
    <citation type="journal article" date="2018" name="Mol. Biol. Evol.">
        <title>Broad Genomic Sampling Reveals a Smut Pathogenic Ancestry of the Fungal Clade Ustilaginomycotina.</title>
        <authorList>
            <person name="Kijpornyongpan T."/>
            <person name="Mondo S.J."/>
            <person name="Barry K."/>
            <person name="Sandor L."/>
            <person name="Lee J."/>
            <person name="Lipzen A."/>
            <person name="Pangilinan J."/>
            <person name="LaButti K."/>
            <person name="Hainaut M."/>
            <person name="Henrissat B."/>
            <person name="Grigoriev I.V."/>
            <person name="Spatafora J.W."/>
            <person name="Aime M.C."/>
        </authorList>
    </citation>
    <scope>NUCLEOTIDE SEQUENCE [LARGE SCALE GENOMIC DNA]</scope>
    <source>
        <strain evidence="3">MCA 4198</strain>
    </source>
</reference>
<dbReference type="Proteomes" id="UP000245768">
    <property type="component" value="Unassembled WGS sequence"/>
</dbReference>
<dbReference type="InParanoid" id="A0A316YMB9"/>
<keyword evidence="4" id="KW-1185">Reference proteome</keyword>